<sequence length="285" mass="32078">MILSVLGASTRLRFSSPLKLWFRSAIVSISRQVLLIAAILLRSPPHLLCFPRRKGTWSTIDQIQNPSTVLDDTHVSSRTIVDDDTAARNDINDAGTNVPTDYGGNGDFSSDSEITNNDLSHVTNTDIVAKNQQSNTDVVVRKSGRNGYRSLLLIDRTFRNEHYKLTILSAVAIDTNNQMFPLAFSVVLGKTQANWFWFLLDLKIVIGEGLTIISDRHKGLLDIVPEFSFLNCYHVVYVHRLIANLMNSLSDKVQKETKQIIKNLVYASAKSLKVEEFNKNMNRIK</sequence>
<proteinExistence type="predicted"/>
<evidence type="ECO:0000313" key="3">
    <source>
        <dbReference type="Proteomes" id="UP000826271"/>
    </source>
</evidence>
<dbReference type="EMBL" id="WHWC01000011">
    <property type="protein sequence ID" value="KAG8373394.1"/>
    <property type="molecule type" value="Genomic_DNA"/>
</dbReference>
<dbReference type="Pfam" id="PF10551">
    <property type="entry name" value="MULE"/>
    <property type="match status" value="1"/>
</dbReference>
<dbReference type="PANTHER" id="PTHR31973">
    <property type="entry name" value="POLYPROTEIN, PUTATIVE-RELATED"/>
    <property type="match status" value="1"/>
</dbReference>
<organism evidence="2 3">
    <name type="scientific">Buddleja alternifolia</name>
    <dbReference type="NCBI Taxonomy" id="168488"/>
    <lineage>
        <taxon>Eukaryota</taxon>
        <taxon>Viridiplantae</taxon>
        <taxon>Streptophyta</taxon>
        <taxon>Embryophyta</taxon>
        <taxon>Tracheophyta</taxon>
        <taxon>Spermatophyta</taxon>
        <taxon>Magnoliopsida</taxon>
        <taxon>eudicotyledons</taxon>
        <taxon>Gunneridae</taxon>
        <taxon>Pentapetalae</taxon>
        <taxon>asterids</taxon>
        <taxon>lamiids</taxon>
        <taxon>Lamiales</taxon>
        <taxon>Scrophulariaceae</taxon>
        <taxon>Buddlejeae</taxon>
        <taxon>Buddleja</taxon>
    </lineage>
</organism>
<protein>
    <recommendedName>
        <fullName evidence="1">MULE transposase domain-containing protein</fullName>
    </recommendedName>
</protein>
<evidence type="ECO:0000313" key="2">
    <source>
        <dbReference type="EMBL" id="KAG8373394.1"/>
    </source>
</evidence>
<comment type="caution">
    <text evidence="2">The sequence shown here is derived from an EMBL/GenBank/DDBJ whole genome shotgun (WGS) entry which is preliminary data.</text>
</comment>
<feature type="domain" description="MULE transposase" evidence="1">
    <location>
        <begin position="152"/>
        <end position="223"/>
    </location>
</feature>
<gene>
    <name evidence="2" type="ORF">BUALT_Bualt11G0019800</name>
</gene>
<dbReference type="Proteomes" id="UP000826271">
    <property type="component" value="Unassembled WGS sequence"/>
</dbReference>
<evidence type="ECO:0000259" key="1">
    <source>
        <dbReference type="Pfam" id="PF10551"/>
    </source>
</evidence>
<dbReference type="InterPro" id="IPR018289">
    <property type="entry name" value="MULE_transposase_dom"/>
</dbReference>
<name>A0AAV6WRW6_9LAMI</name>
<reference evidence="2" key="1">
    <citation type="submission" date="2019-10" db="EMBL/GenBank/DDBJ databases">
        <authorList>
            <person name="Zhang R."/>
            <person name="Pan Y."/>
            <person name="Wang J."/>
            <person name="Ma R."/>
            <person name="Yu S."/>
        </authorList>
    </citation>
    <scope>NUCLEOTIDE SEQUENCE</scope>
    <source>
        <strain evidence="2">LA-IB0</strain>
        <tissue evidence="2">Leaf</tissue>
    </source>
</reference>
<accession>A0AAV6WRW6</accession>
<dbReference type="AlphaFoldDB" id="A0AAV6WRW6"/>
<keyword evidence="3" id="KW-1185">Reference proteome</keyword>
<dbReference type="PANTHER" id="PTHR31973:SF187">
    <property type="entry name" value="MUTATOR TRANSPOSASE MUDRA PROTEIN"/>
    <property type="match status" value="1"/>
</dbReference>